<evidence type="ECO:0000256" key="1">
    <source>
        <dbReference type="SAM" id="Phobius"/>
    </source>
</evidence>
<dbReference type="Proteomes" id="UP000619545">
    <property type="component" value="Unassembled WGS sequence"/>
</dbReference>
<gene>
    <name evidence="2" type="ORF">HA336_06580</name>
</gene>
<organism evidence="2 3">
    <name type="scientific">Methanopyrus kandleri</name>
    <dbReference type="NCBI Taxonomy" id="2320"/>
    <lineage>
        <taxon>Archaea</taxon>
        <taxon>Methanobacteriati</taxon>
        <taxon>Methanobacteriota</taxon>
        <taxon>Methanomada group</taxon>
        <taxon>Methanopyri</taxon>
        <taxon>Methanopyrales</taxon>
        <taxon>Methanopyraceae</taxon>
        <taxon>Methanopyrus</taxon>
    </lineage>
</organism>
<comment type="caution">
    <text evidence="2">The sequence shown here is derived from an EMBL/GenBank/DDBJ whole genome shotgun (WGS) entry which is preliminary data.</text>
</comment>
<reference evidence="2" key="1">
    <citation type="journal article" date="2020" name="bioRxiv">
        <title>A rank-normalized archaeal taxonomy based on genome phylogeny resolves widespread incomplete and uneven classifications.</title>
        <authorList>
            <person name="Rinke C."/>
            <person name="Chuvochina M."/>
            <person name="Mussig A.J."/>
            <person name="Chaumeil P.-A."/>
            <person name="Waite D.W."/>
            <person name="Whitman W.B."/>
            <person name="Parks D.H."/>
            <person name="Hugenholtz P."/>
        </authorList>
    </citation>
    <scope>NUCLEOTIDE SEQUENCE</scope>
    <source>
        <strain evidence="2">UBA8853</strain>
    </source>
</reference>
<dbReference type="RefSeq" id="WP_157665822.1">
    <property type="nucleotide sequence ID" value="NZ_DUJS01000004.1"/>
</dbReference>
<name>A0A832WPS7_9EURY</name>
<keyword evidence="1" id="KW-0472">Membrane</keyword>
<protein>
    <submittedName>
        <fullName evidence="2">Uncharacterized protein</fullName>
    </submittedName>
</protein>
<keyword evidence="1" id="KW-0812">Transmembrane</keyword>
<evidence type="ECO:0000313" key="2">
    <source>
        <dbReference type="EMBL" id="HII70879.1"/>
    </source>
</evidence>
<keyword evidence="1" id="KW-1133">Transmembrane helix</keyword>
<feature type="transmembrane region" description="Helical" evidence="1">
    <location>
        <begin position="12"/>
        <end position="37"/>
    </location>
</feature>
<dbReference type="EMBL" id="DUJS01000004">
    <property type="protein sequence ID" value="HII70879.1"/>
    <property type="molecule type" value="Genomic_DNA"/>
</dbReference>
<proteinExistence type="predicted"/>
<dbReference type="GeneID" id="43496579"/>
<dbReference type="AlphaFoldDB" id="A0A832WPS7"/>
<sequence>MREEDKRRLMVALVRVAPIVATVTLIVGFTVFVILVLTGHSGTVTR</sequence>
<accession>A0A832WPS7</accession>
<evidence type="ECO:0000313" key="3">
    <source>
        <dbReference type="Proteomes" id="UP000619545"/>
    </source>
</evidence>